<reference evidence="3" key="1">
    <citation type="submission" date="2025-08" db="UniProtKB">
        <authorList>
            <consortium name="RefSeq"/>
        </authorList>
    </citation>
    <scope>IDENTIFICATION</scope>
</reference>
<evidence type="ECO:0000256" key="1">
    <source>
        <dbReference type="SAM" id="SignalP"/>
    </source>
</evidence>
<sequence length="293" mass="31756">MNAVILVCALALAGVSALPAQLNNANVEAEDLNLADIIDIVNKLKPVINLLNKRDGLDAIEIEDIHIHLEDVTHGIKKVTGALAGVFGKRDLENQDLDLGSKKDLVDLYNKVLNVISRRDVAPMDVEDFALEKVTGGIHKITHSVASIFGKRDSLPVEFQDTDWHKVGDDVKGIGKDLVKIIPGAISIASLFGKRDTLPVEVEDTNWHKVGDDVKGIGKDLVTIIPGAVSIAKLFGKREAEIEDFDLGKVIKEVKTGLTVLKLFGRDVEEQDFDLGKVISKVKTGLAVLKLLG</sequence>
<name>A0ABM0JWY0_APLCA</name>
<dbReference type="RefSeq" id="XP_005103497.1">
    <property type="nucleotide sequence ID" value="XM_005103440.3"/>
</dbReference>
<keyword evidence="1" id="KW-0732">Signal</keyword>
<proteinExistence type="predicted"/>
<organism evidence="2 3">
    <name type="scientific">Aplysia californica</name>
    <name type="common">California sea hare</name>
    <dbReference type="NCBI Taxonomy" id="6500"/>
    <lineage>
        <taxon>Eukaryota</taxon>
        <taxon>Metazoa</taxon>
        <taxon>Spiralia</taxon>
        <taxon>Lophotrochozoa</taxon>
        <taxon>Mollusca</taxon>
        <taxon>Gastropoda</taxon>
        <taxon>Heterobranchia</taxon>
        <taxon>Euthyneura</taxon>
        <taxon>Tectipleura</taxon>
        <taxon>Aplysiida</taxon>
        <taxon>Aplysioidea</taxon>
        <taxon>Aplysiidae</taxon>
        <taxon>Aplysia</taxon>
    </lineage>
</organism>
<protein>
    <submittedName>
        <fullName evidence="3">Uncharacterized protein LOC101847975</fullName>
    </submittedName>
</protein>
<feature type="signal peptide" evidence="1">
    <location>
        <begin position="1"/>
        <end position="17"/>
    </location>
</feature>
<accession>A0ABM0JWY0</accession>
<feature type="chain" id="PRO_5045901073" evidence="1">
    <location>
        <begin position="18"/>
        <end position="293"/>
    </location>
</feature>
<keyword evidence="2" id="KW-1185">Reference proteome</keyword>
<evidence type="ECO:0000313" key="2">
    <source>
        <dbReference type="Proteomes" id="UP000694888"/>
    </source>
</evidence>
<dbReference type="Proteomes" id="UP000694888">
    <property type="component" value="Unplaced"/>
</dbReference>
<evidence type="ECO:0000313" key="3">
    <source>
        <dbReference type="RefSeq" id="XP_005103497.1"/>
    </source>
</evidence>
<dbReference type="GeneID" id="101847975"/>
<gene>
    <name evidence="3" type="primary">LOC101847975</name>
</gene>